<proteinExistence type="predicted"/>
<sequence length="128" mass="14616">MSAKNHMRLLQEKYPAAFRADAEPMLELDCGEGWFEIVETLCALLSDMNLRRVDTKTYLLCAKEKFGALLVLVSGRDPEAHEWIRYAELESALTCEICGGKGTLVYRDGWQRTRCEMHSTVVRLAEDE</sequence>
<name>A0A0P9U0T2_9PSED</name>
<dbReference type="EMBL" id="RBRA01000273">
    <property type="protein sequence ID" value="RMQ19397.1"/>
    <property type="molecule type" value="Genomic_DNA"/>
</dbReference>
<evidence type="ECO:0000313" key="2">
    <source>
        <dbReference type="Proteomes" id="UP000269044"/>
    </source>
</evidence>
<gene>
    <name evidence="1" type="ORF">ALQ08_00807</name>
</gene>
<organism evidence="1 2">
    <name type="scientific">Pseudomonas syringae pv. delphinii</name>
    <dbReference type="NCBI Taxonomy" id="192088"/>
    <lineage>
        <taxon>Bacteria</taxon>
        <taxon>Pseudomonadati</taxon>
        <taxon>Pseudomonadota</taxon>
        <taxon>Gammaproteobacteria</taxon>
        <taxon>Pseudomonadales</taxon>
        <taxon>Pseudomonadaceae</taxon>
        <taxon>Pseudomonas</taxon>
    </lineage>
</organism>
<protein>
    <submittedName>
        <fullName evidence="1">Uncharacterized protein</fullName>
    </submittedName>
</protein>
<reference evidence="1 2" key="1">
    <citation type="submission" date="2018-08" db="EMBL/GenBank/DDBJ databases">
        <title>Recombination of ecologically and evolutionarily significant loci maintains genetic cohesion in the Pseudomonas syringae species complex.</title>
        <authorList>
            <person name="Dillon M."/>
            <person name="Thakur S."/>
            <person name="Almeida R.N.D."/>
            <person name="Weir B.S."/>
            <person name="Guttman D.S."/>
        </authorList>
    </citation>
    <scope>NUCLEOTIDE SEQUENCE [LARGE SCALE GENOMIC DNA]</scope>
    <source>
        <strain evidence="1 2">ICMP 13052</strain>
    </source>
</reference>
<comment type="caution">
    <text evidence="1">The sequence shown here is derived from an EMBL/GenBank/DDBJ whole genome shotgun (WGS) entry which is preliminary data.</text>
</comment>
<dbReference type="AlphaFoldDB" id="A0A0P9U0T2"/>
<accession>A0A0P9U0T2</accession>
<evidence type="ECO:0000313" key="1">
    <source>
        <dbReference type="EMBL" id="RMQ19397.1"/>
    </source>
</evidence>
<dbReference type="Proteomes" id="UP000269044">
    <property type="component" value="Unassembled WGS sequence"/>
</dbReference>